<feature type="compositionally biased region" description="Basic and acidic residues" evidence="10">
    <location>
        <begin position="58"/>
        <end position="68"/>
    </location>
</feature>
<proteinExistence type="inferred from homology"/>
<feature type="compositionally biased region" description="Low complexity" evidence="10">
    <location>
        <begin position="247"/>
        <end position="260"/>
    </location>
</feature>
<feature type="coiled-coil region" evidence="9">
    <location>
        <begin position="362"/>
        <end position="396"/>
    </location>
</feature>
<comment type="similarity">
    <text evidence="2">Belongs to the CEP162 family.</text>
</comment>
<organism evidence="11 12">
    <name type="scientific">Fasciola gigantica</name>
    <name type="common">Giant liver fluke</name>
    <dbReference type="NCBI Taxonomy" id="46835"/>
    <lineage>
        <taxon>Eukaryota</taxon>
        <taxon>Metazoa</taxon>
        <taxon>Spiralia</taxon>
        <taxon>Lophotrochozoa</taxon>
        <taxon>Platyhelminthes</taxon>
        <taxon>Trematoda</taxon>
        <taxon>Digenea</taxon>
        <taxon>Plagiorchiida</taxon>
        <taxon>Echinostomata</taxon>
        <taxon>Echinostomatoidea</taxon>
        <taxon>Fasciolidae</taxon>
        <taxon>Fasciola</taxon>
    </lineage>
</organism>
<evidence type="ECO:0000256" key="4">
    <source>
        <dbReference type="ARBA" id="ARBA00022490"/>
    </source>
</evidence>
<dbReference type="AlphaFoldDB" id="A0A504YDV4"/>
<dbReference type="GO" id="GO:0005814">
    <property type="term" value="C:centriole"/>
    <property type="evidence" value="ECO:0007669"/>
    <property type="project" value="UniProtKB-SubCell"/>
</dbReference>
<keyword evidence="8" id="KW-0206">Cytoskeleton</keyword>
<feature type="coiled-coil region" evidence="9">
    <location>
        <begin position="179"/>
        <end position="206"/>
    </location>
</feature>
<protein>
    <recommendedName>
        <fullName evidence="3">Centrosomal protein of 162 kDa</fullName>
    </recommendedName>
</protein>
<keyword evidence="6" id="KW-0970">Cilium biogenesis/degradation</keyword>
<name>A0A504YDV4_FASGI</name>
<keyword evidence="4" id="KW-0963">Cytoplasm</keyword>
<feature type="compositionally biased region" description="Polar residues" evidence="10">
    <location>
        <begin position="235"/>
        <end position="246"/>
    </location>
</feature>
<feature type="compositionally biased region" description="Polar residues" evidence="10">
    <location>
        <begin position="263"/>
        <end position="278"/>
    </location>
</feature>
<evidence type="ECO:0000256" key="5">
    <source>
        <dbReference type="ARBA" id="ARBA00022701"/>
    </source>
</evidence>
<keyword evidence="5" id="KW-0493">Microtubule</keyword>
<feature type="compositionally biased region" description="Basic and acidic residues" evidence="10">
    <location>
        <begin position="117"/>
        <end position="129"/>
    </location>
</feature>
<dbReference type="GO" id="GO:0005879">
    <property type="term" value="C:axonemal microtubule"/>
    <property type="evidence" value="ECO:0007669"/>
    <property type="project" value="TreeGrafter"/>
</dbReference>
<feature type="region of interest" description="Disordered" evidence="10">
    <location>
        <begin position="58"/>
        <end position="87"/>
    </location>
</feature>
<feature type="region of interest" description="Disordered" evidence="10">
    <location>
        <begin position="105"/>
        <end position="129"/>
    </location>
</feature>
<comment type="caution">
    <text evidence="11">The sequence shown here is derived from an EMBL/GenBank/DDBJ whole genome shotgun (WGS) entry which is preliminary data.</text>
</comment>
<reference evidence="11 12" key="1">
    <citation type="submission" date="2019-04" db="EMBL/GenBank/DDBJ databases">
        <title>Annotation for the trematode Fasciola gigantica.</title>
        <authorList>
            <person name="Choi Y.-J."/>
        </authorList>
    </citation>
    <scope>NUCLEOTIDE SEQUENCE [LARGE SCALE GENOMIC DNA]</scope>
    <source>
        <strain evidence="11">Uganda_cow_1</strain>
    </source>
</reference>
<dbReference type="Proteomes" id="UP000316759">
    <property type="component" value="Unassembled WGS sequence"/>
</dbReference>
<comment type="subcellular location">
    <subcellularLocation>
        <location evidence="1">Cytoplasm</location>
        <location evidence="1">Cytoskeleton</location>
        <location evidence="1">Microtubule organizing center</location>
        <location evidence="1">Centrosome</location>
        <location evidence="1">Centriole</location>
    </subcellularLocation>
</comment>
<evidence type="ECO:0000256" key="10">
    <source>
        <dbReference type="SAM" id="MobiDB-lite"/>
    </source>
</evidence>
<dbReference type="STRING" id="46835.A0A504YDV4"/>
<evidence type="ECO:0000256" key="9">
    <source>
        <dbReference type="SAM" id="Coils"/>
    </source>
</evidence>
<evidence type="ECO:0000256" key="6">
    <source>
        <dbReference type="ARBA" id="ARBA00022794"/>
    </source>
</evidence>
<gene>
    <name evidence="11" type="ORF">FGIG_11402</name>
</gene>
<keyword evidence="12" id="KW-1185">Reference proteome</keyword>
<evidence type="ECO:0000313" key="11">
    <source>
        <dbReference type="EMBL" id="TPP58465.1"/>
    </source>
</evidence>
<evidence type="ECO:0000256" key="7">
    <source>
        <dbReference type="ARBA" id="ARBA00023054"/>
    </source>
</evidence>
<dbReference type="OrthoDB" id="2157184at2759"/>
<dbReference type="GO" id="GO:0060271">
    <property type="term" value="P:cilium assembly"/>
    <property type="evidence" value="ECO:0007669"/>
    <property type="project" value="TreeGrafter"/>
</dbReference>
<dbReference type="EMBL" id="SUNJ01011983">
    <property type="protein sequence ID" value="TPP58465.1"/>
    <property type="molecule type" value="Genomic_DNA"/>
</dbReference>
<evidence type="ECO:0000256" key="1">
    <source>
        <dbReference type="ARBA" id="ARBA00004114"/>
    </source>
</evidence>
<dbReference type="PANTHER" id="PTHR34031:SF1">
    <property type="entry name" value="CENTROSOMAL PROTEIN OF 162 KDA"/>
    <property type="match status" value="1"/>
</dbReference>
<accession>A0A504YDV4</accession>
<dbReference type="InterPro" id="IPR038774">
    <property type="entry name" value="CEP162-like"/>
</dbReference>
<sequence>MSNENLAENQPYETSLLTQVHLFESLDDTITDFHPKVVGRKSSAPEISTGKRVSFHHDRMTNESRRENIPTNRGDAQLKHSRTKSRYSKNGHKIVIRQTRAGSINQGESRAAGMSTKDMKNRTKLTDESRREDRSNWCFHHSPQFVRGRFQLVQLRRQSGTSDMHAQLDTNSQAVLSVISHLEHSLDEQRKQTLQLQAEMAILREQQTKRETELRSSYDAELLRLQGMITRLHSTRSSTDQTTHQISPSRPSSNPSPRLPTAETVTHQPRSTSNTGETNNEIVQLQREIERQDELIAGYQRENERLYAEAKQCKKAEPATKCPEEPRKSQFVDKMYLILTSFLLPPFVFASAAHTHTTRPQIHQLTGKHRQLTEQLECERNENRVEREKLQESHREVVGELQRKLQWYLENQSMVNRDQARLKAQVSILTICTTGLRDAFPSHFNALAACDPVGLISEVHFAN</sequence>
<evidence type="ECO:0000256" key="2">
    <source>
        <dbReference type="ARBA" id="ARBA00009485"/>
    </source>
</evidence>
<dbReference type="PANTHER" id="PTHR34031">
    <property type="entry name" value="CENTROSOMAL PROTEIN OF 162 KDA"/>
    <property type="match status" value="1"/>
</dbReference>
<evidence type="ECO:0000313" key="12">
    <source>
        <dbReference type="Proteomes" id="UP000316759"/>
    </source>
</evidence>
<evidence type="ECO:0000256" key="3">
    <source>
        <dbReference type="ARBA" id="ARBA00021406"/>
    </source>
</evidence>
<evidence type="ECO:0000256" key="8">
    <source>
        <dbReference type="ARBA" id="ARBA00023212"/>
    </source>
</evidence>
<keyword evidence="7 9" id="KW-0175">Coiled coil</keyword>
<feature type="region of interest" description="Disordered" evidence="10">
    <location>
        <begin position="232"/>
        <end position="278"/>
    </location>
</feature>